<name>A0ABS6SZ25_9RHOB</name>
<keyword evidence="3" id="KW-1185">Reference proteome</keyword>
<feature type="domain" description="Rhamnogalacturonase A/B/Epimerase-like pectate lyase" evidence="1">
    <location>
        <begin position="189"/>
        <end position="243"/>
    </location>
</feature>
<sequence length="762" mass="82871">MNISITEGVDLMPPQFVDGLDVWSSENGTAGSATYDGAANAAYVPSDQDFGGCLELLKTQATQKLRWTGETPILPGTYLRITARVKAMSGIFPDVRIAAFAMDGSDNHVPGLVEVGSTVTLDTYGKVVEVSAIVGTGNRDGVDMIWGAGPVYGHFGLDLIGSSGGIVRVDDIMIEDVTWAFLREMFDVVDVRDFGAVGDGITDDRPAFAAADAAAAGRTVIVPEGTYLLASSLTISNKVRFEGVVTMPDAARLALVRNFDLPTYADAFGDEVLGFKKGFQALLNFSDHDSFDLGGRVLNLDEPIDMQAALNDADTFLIRRVIRNGVFYAQNTAKWDPEVVTSQATYDPNNPGILTNVANAAQIQPGSQITGNGVGREVYVQEVNVAAQTVTITQGLYGANTTQSYTFTRYKYMLDFMGFEKLRRLTFSDVEFQMNGYTNGILLAKTGENFNFKDCFFIKPKDKGITSAGRACQDLHLDRCQFISAEQSIPATDRVSVGFNVNANDSKIRDNRFQRMGLCGILNGTGHTLVGNHFFQGDDETNAPRLAGIVFSYEPCMSFVTGNYIDNCAIEWTNEHDAKPDFASEYSFGGLTITGNIFYCSNAIASFRFIRIKPYGTGHFLSGFQVNENSFNGGGGIDRVEEWDTTFAGPAKWSFRNITFEQNNFNAVGQRTISPVSLKFDQATNAATWTLDPSQYLPFGGNARQVTSVVAEGKIENSGNNAVFDMPYALVNAGTENNLVQLKWSEAVRGRVVATVRVDNPV</sequence>
<accession>A0ABS6SZ25</accession>
<dbReference type="EMBL" id="JAHUZE010000001">
    <property type="protein sequence ID" value="MBV7378207.1"/>
    <property type="molecule type" value="Genomic_DNA"/>
</dbReference>
<dbReference type="InterPro" id="IPR024535">
    <property type="entry name" value="RHGA/B-epi-like_pectate_lyase"/>
</dbReference>
<evidence type="ECO:0000313" key="2">
    <source>
        <dbReference type="EMBL" id="MBV7378207.1"/>
    </source>
</evidence>
<dbReference type="Proteomes" id="UP000756530">
    <property type="component" value="Unassembled WGS sequence"/>
</dbReference>
<evidence type="ECO:0000313" key="3">
    <source>
        <dbReference type="Proteomes" id="UP000756530"/>
    </source>
</evidence>
<gene>
    <name evidence="2" type="ORF">KJP28_04675</name>
</gene>
<dbReference type="Pfam" id="PF12708">
    <property type="entry name" value="Pect-lyase_RHGA_epim"/>
    <property type="match status" value="1"/>
</dbReference>
<organism evidence="2 3">
    <name type="scientific">Maritimibacter dapengensis</name>
    <dbReference type="NCBI Taxonomy" id="2836868"/>
    <lineage>
        <taxon>Bacteria</taxon>
        <taxon>Pseudomonadati</taxon>
        <taxon>Pseudomonadota</taxon>
        <taxon>Alphaproteobacteria</taxon>
        <taxon>Rhodobacterales</taxon>
        <taxon>Roseobacteraceae</taxon>
        <taxon>Maritimibacter</taxon>
    </lineage>
</organism>
<dbReference type="RefSeq" id="WP_218391051.1">
    <property type="nucleotide sequence ID" value="NZ_JAHUZE010000001.1"/>
</dbReference>
<reference evidence="2 3" key="1">
    <citation type="submission" date="2021-05" db="EMBL/GenBank/DDBJ databases">
        <title>Culturable bacteria isolated from Daya Bay.</title>
        <authorList>
            <person name="Zheng W."/>
            <person name="Yu S."/>
            <person name="Huang Y."/>
        </authorList>
    </citation>
    <scope>NUCLEOTIDE SEQUENCE [LARGE SCALE GENOMIC DNA]</scope>
    <source>
        <strain evidence="2 3">DP4N28-5</strain>
    </source>
</reference>
<evidence type="ECO:0000259" key="1">
    <source>
        <dbReference type="Pfam" id="PF12708"/>
    </source>
</evidence>
<comment type="caution">
    <text evidence="2">The sequence shown here is derived from an EMBL/GenBank/DDBJ whole genome shotgun (WGS) entry which is preliminary data.</text>
</comment>
<dbReference type="GO" id="GO:0016787">
    <property type="term" value="F:hydrolase activity"/>
    <property type="evidence" value="ECO:0007669"/>
    <property type="project" value="UniProtKB-KW"/>
</dbReference>
<keyword evidence="2" id="KW-0378">Hydrolase</keyword>
<proteinExistence type="predicted"/>
<protein>
    <submittedName>
        <fullName evidence="2">Glycoside hydrolase family 55 protein</fullName>
    </submittedName>
</protein>